<comment type="caution">
    <text evidence="2">The sequence shown here is derived from an EMBL/GenBank/DDBJ whole genome shotgun (WGS) entry which is preliminary data.</text>
</comment>
<evidence type="ECO:0000313" key="3">
    <source>
        <dbReference type="Proteomes" id="UP001501353"/>
    </source>
</evidence>
<sequence>MSLSYYFEDLSKAYKAELEDLQSDSEGNDVLTKRLKDKRAQFKSLMPMIEIAPEMVAVAFHGDITFVNLQAMYLLSTTDPDDFPEWSELIDAVQFSATTQKLADDVLLEPGGERFLITTICLEYLHGKAGSGNQRAASDDEEHDEGENGRDDDDDEVDLDEAGSAWMSEQGFDRRE</sequence>
<protein>
    <submittedName>
        <fullName evidence="2">Uncharacterized protein</fullName>
    </submittedName>
</protein>
<organism evidence="2 3">
    <name type="scientific">Actimicrobium antarcticum</name>
    <dbReference type="NCBI Taxonomy" id="1051899"/>
    <lineage>
        <taxon>Bacteria</taxon>
        <taxon>Pseudomonadati</taxon>
        <taxon>Pseudomonadota</taxon>
        <taxon>Betaproteobacteria</taxon>
        <taxon>Burkholderiales</taxon>
        <taxon>Oxalobacteraceae</taxon>
        <taxon>Actimicrobium</taxon>
    </lineage>
</organism>
<feature type="region of interest" description="Disordered" evidence="1">
    <location>
        <begin position="130"/>
        <end position="176"/>
    </location>
</feature>
<feature type="compositionally biased region" description="Acidic residues" evidence="1">
    <location>
        <begin position="139"/>
        <end position="161"/>
    </location>
</feature>
<proteinExistence type="predicted"/>
<reference evidence="3" key="1">
    <citation type="journal article" date="2019" name="Int. J. Syst. Evol. Microbiol.">
        <title>The Global Catalogue of Microorganisms (GCM) 10K type strain sequencing project: providing services to taxonomists for standard genome sequencing and annotation.</title>
        <authorList>
            <consortium name="The Broad Institute Genomics Platform"/>
            <consortium name="The Broad Institute Genome Sequencing Center for Infectious Disease"/>
            <person name="Wu L."/>
            <person name="Ma J."/>
        </authorList>
    </citation>
    <scope>NUCLEOTIDE SEQUENCE [LARGE SCALE GENOMIC DNA]</scope>
    <source>
        <strain evidence="3">JCM 16673</strain>
    </source>
</reference>
<evidence type="ECO:0000256" key="1">
    <source>
        <dbReference type="SAM" id="MobiDB-lite"/>
    </source>
</evidence>
<dbReference type="EMBL" id="BAAAZE010000005">
    <property type="protein sequence ID" value="GAA4015172.1"/>
    <property type="molecule type" value="Genomic_DNA"/>
</dbReference>
<dbReference type="Proteomes" id="UP001501353">
    <property type="component" value="Unassembled WGS sequence"/>
</dbReference>
<keyword evidence="3" id="KW-1185">Reference proteome</keyword>
<gene>
    <name evidence="2" type="ORF">GCM10022212_07360</name>
</gene>
<evidence type="ECO:0000313" key="2">
    <source>
        <dbReference type="EMBL" id="GAA4015172.1"/>
    </source>
</evidence>
<name>A0ABP7SR86_9BURK</name>
<dbReference type="RefSeq" id="WP_344761879.1">
    <property type="nucleotide sequence ID" value="NZ_BAAAZE010000005.1"/>
</dbReference>
<accession>A0ABP7SR86</accession>